<keyword evidence="1" id="KW-0238">DNA-binding</keyword>
<reference evidence="1 2" key="1">
    <citation type="submission" date="2020-03" db="EMBL/GenBank/DDBJ databases">
        <title>A novel species.</title>
        <authorList>
            <person name="Gao J."/>
        </authorList>
    </citation>
    <scope>NUCLEOTIDE SEQUENCE [LARGE SCALE GENOMIC DNA]</scope>
    <source>
        <strain evidence="1 2">QMT-12</strain>
    </source>
</reference>
<gene>
    <name evidence="1" type="ORF">HA039_05795</name>
</gene>
<dbReference type="GO" id="GO:0003677">
    <property type="term" value="F:DNA binding"/>
    <property type="evidence" value="ECO:0007669"/>
    <property type="project" value="UniProtKB-KW"/>
</dbReference>
<dbReference type="AlphaFoldDB" id="A0A6G9H8B3"/>
<keyword evidence="2" id="KW-1185">Reference proteome</keyword>
<name>A0A6G9H8B3_9ACTN</name>
<accession>A0A6G9H8B3</accession>
<dbReference type="Proteomes" id="UP000501179">
    <property type="component" value="Chromosome"/>
</dbReference>
<protein>
    <submittedName>
        <fullName evidence="1">Winged helix DNA-binding domain-containing protein</fullName>
    </submittedName>
</protein>
<evidence type="ECO:0000313" key="1">
    <source>
        <dbReference type="EMBL" id="QIQ06730.1"/>
    </source>
</evidence>
<dbReference type="EMBL" id="CP050177">
    <property type="protein sequence ID" value="QIQ06730.1"/>
    <property type="molecule type" value="Genomic_DNA"/>
</dbReference>
<sequence length="381" mass="42278">MTPTLTPRDLNRATLQRQLLTERVKDLSAVQVIELLVGLQAQDPDPPYIGLWSRIAGFRLDDLTRSLDDREVVRATLFRGTQHLLAAQDYLWLRPLLQPMLDRWQKGGFGRFTKGLDLAELADFARELLRDAELTRPELGRALTERWPGRDPVALARSVQGLLQIVHPPPNGTWGRHGTTPFALADRYLARQAEAGTRERAGAAGESEARRPPAQNLLLRYLAAFGPASVRDVQAWSGMSRLAEVADALRPRLRVFRTETGTELFDLPDAPLPAPDTPVPVRFLAALDNIVLGHADRSRMMADDRRKHVIVEAALLVDGFVEGLWNIKRQKGVATLTVKLFAPLSGSDEDAVAEEGTRLLRFAAEGAETHRLRFAPVGENG</sequence>
<dbReference type="PANTHER" id="PTHR38479">
    <property type="entry name" value="LMO0824 PROTEIN"/>
    <property type="match status" value="1"/>
</dbReference>
<dbReference type="PANTHER" id="PTHR38479:SF2">
    <property type="entry name" value="WINGED HELIX DNA-BINDING DOMAIN-CONTAINING PROTEIN"/>
    <property type="match status" value="1"/>
</dbReference>
<evidence type="ECO:0000313" key="2">
    <source>
        <dbReference type="Proteomes" id="UP000501179"/>
    </source>
</evidence>
<dbReference type="Pfam" id="PF06224">
    <property type="entry name" value="AlkZ-like"/>
    <property type="match status" value="1"/>
</dbReference>
<dbReference type="KEGG" id="slia:HA039_05795"/>
<dbReference type="InterPro" id="IPR009351">
    <property type="entry name" value="AlkZ-like"/>
</dbReference>
<organism evidence="1 2">
    <name type="scientific">Streptomyces liangshanensis</name>
    <dbReference type="NCBI Taxonomy" id="2717324"/>
    <lineage>
        <taxon>Bacteria</taxon>
        <taxon>Bacillati</taxon>
        <taxon>Actinomycetota</taxon>
        <taxon>Actinomycetes</taxon>
        <taxon>Kitasatosporales</taxon>
        <taxon>Streptomycetaceae</taxon>
        <taxon>Streptomyces</taxon>
    </lineage>
</organism>
<proteinExistence type="predicted"/>